<comment type="similarity">
    <text evidence="2">Belongs to the SLX9 family.</text>
</comment>
<feature type="region of interest" description="Disordered" evidence="5">
    <location>
        <begin position="107"/>
        <end position="128"/>
    </location>
</feature>
<proteinExistence type="inferred from homology"/>
<dbReference type="InterPro" id="IPR028160">
    <property type="entry name" value="Slx9-like"/>
</dbReference>
<dbReference type="eggNOG" id="ENOG502SSCK">
    <property type="taxonomic scope" value="Eukaryota"/>
</dbReference>
<dbReference type="GO" id="GO:0000462">
    <property type="term" value="P:maturation of SSU-rRNA from tricistronic rRNA transcript (SSU-rRNA, 5.8S rRNA, LSU-rRNA)"/>
    <property type="evidence" value="ECO:0007669"/>
    <property type="project" value="InterPro"/>
</dbReference>
<evidence type="ECO:0000256" key="1">
    <source>
        <dbReference type="ARBA" id="ARBA00004604"/>
    </source>
</evidence>
<protein>
    <recommendedName>
        <fullName evidence="3">Ribosome biogenesis protein SLX9</fullName>
    </recommendedName>
</protein>
<dbReference type="HOGENOM" id="CLU_090035_1_0_1"/>
<dbReference type="GO" id="GO:0030688">
    <property type="term" value="C:preribosome, small subunit precursor"/>
    <property type="evidence" value="ECO:0007669"/>
    <property type="project" value="InterPro"/>
</dbReference>
<dbReference type="GO" id="GO:0005730">
    <property type="term" value="C:nucleolus"/>
    <property type="evidence" value="ECO:0007669"/>
    <property type="project" value="UniProtKB-SubCell"/>
</dbReference>
<feature type="compositionally biased region" description="Low complexity" evidence="5">
    <location>
        <begin position="199"/>
        <end position="215"/>
    </location>
</feature>
<evidence type="ECO:0000313" key="6">
    <source>
        <dbReference type="EMBL" id="EGS18981.1"/>
    </source>
</evidence>
<dbReference type="OMA" id="HKPGAMK"/>
<dbReference type="GeneID" id="18259637"/>
<accession>G0SC55</accession>
<dbReference type="OrthoDB" id="5429132at2759"/>
<dbReference type="RefSeq" id="XP_006695926.1">
    <property type="nucleotide sequence ID" value="XM_006695863.1"/>
</dbReference>
<evidence type="ECO:0000256" key="3">
    <source>
        <dbReference type="ARBA" id="ARBA00021321"/>
    </source>
</evidence>
<reference evidence="6 7" key="1">
    <citation type="journal article" date="2011" name="Cell">
        <title>Insight into structure and assembly of the nuclear pore complex by utilizing the genome of a eukaryotic thermophile.</title>
        <authorList>
            <person name="Amlacher S."/>
            <person name="Sarges P."/>
            <person name="Flemming D."/>
            <person name="van Noort V."/>
            <person name="Kunze R."/>
            <person name="Devos D.P."/>
            <person name="Arumugam M."/>
            <person name="Bork P."/>
            <person name="Hurt E."/>
        </authorList>
    </citation>
    <scope>NUCLEOTIDE SEQUENCE [LARGE SCALE GENOMIC DNA]</scope>
    <source>
        <strain evidence="7">DSM 1495 / CBS 144.50 / IMI 039719</strain>
    </source>
</reference>
<dbReference type="AlphaFoldDB" id="G0SC55"/>
<evidence type="ECO:0000256" key="2">
    <source>
        <dbReference type="ARBA" id="ARBA00011022"/>
    </source>
</evidence>
<dbReference type="EMBL" id="GL988045">
    <property type="protein sequence ID" value="EGS18981.1"/>
    <property type="molecule type" value="Genomic_DNA"/>
</dbReference>
<keyword evidence="7" id="KW-1185">Reference proteome</keyword>
<evidence type="ECO:0000313" key="7">
    <source>
        <dbReference type="Proteomes" id="UP000008066"/>
    </source>
</evidence>
<feature type="compositionally biased region" description="Low complexity" evidence="5">
    <location>
        <begin position="167"/>
        <end position="183"/>
    </location>
</feature>
<gene>
    <name evidence="6" type="ORF">CTHT_0055990</name>
</gene>
<dbReference type="KEGG" id="cthr:CTHT_0055990"/>
<evidence type="ECO:0000256" key="4">
    <source>
        <dbReference type="ARBA" id="ARBA00023242"/>
    </source>
</evidence>
<dbReference type="Pfam" id="PF15341">
    <property type="entry name" value="SLX9"/>
    <property type="match status" value="1"/>
</dbReference>
<dbReference type="GO" id="GO:0030686">
    <property type="term" value="C:90S preribosome"/>
    <property type="evidence" value="ECO:0007669"/>
    <property type="project" value="InterPro"/>
</dbReference>
<keyword evidence="4" id="KW-0539">Nucleus</keyword>
<name>G0SC55_CHATD</name>
<sequence>MGKTAPTPGKRLTAREKARMRLADPLLPRKLHREDNVVEDRFINSKKDKLLIKHSAFVNKIIKNADKTNTGKSAHKNKKRRRPNKKLVATLESLEDALDDIKAEMDAREAADGADGETMDETQRAQGKIRLKSLRPKPGALKKKEKIVRGEMERFKKSLAQLAIISKASSSSTGAASSSTVSGTEKISESGAVDTEMGEAAPAQEQQQTAPSATSGVSSRWAALRGFIAATMEQNPAFINKTS</sequence>
<evidence type="ECO:0000256" key="5">
    <source>
        <dbReference type="SAM" id="MobiDB-lite"/>
    </source>
</evidence>
<dbReference type="Proteomes" id="UP000008066">
    <property type="component" value="Unassembled WGS sequence"/>
</dbReference>
<feature type="region of interest" description="Disordered" evidence="5">
    <location>
        <begin position="167"/>
        <end position="217"/>
    </location>
</feature>
<comment type="subcellular location">
    <subcellularLocation>
        <location evidence="1">Nucleus</location>
        <location evidence="1">Nucleolus</location>
    </subcellularLocation>
</comment>
<organism evidence="7">
    <name type="scientific">Chaetomium thermophilum (strain DSM 1495 / CBS 144.50 / IMI 039719)</name>
    <name type="common">Thermochaetoides thermophila</name>
    <dbReference type="NCBI Taxonomy" id="759272"/>
    <lineage>
        <taxon>Eukaryota</taxon>
        <taxon>Fungi</taxon>
        <taxon>Dikarya</taxon>
        <taxon>Ascomycota</taxon>
        <taxon>Pezizomycotina</taxon>
        <taxon>Sordariomycetes</taxon>
        <taxon>Sordariomycetidae</taxon>
        <taxon>Sordariales</taxon>
        <taxon>Chaetomiaceae</taxon>
        <taxon>Thermochaetoides</taxon>
    </lineage>
</organism>